<evidence type="ECO:0000313" key="3">
    <source>
        <dbReference type="EMBL" id="CAL4950188.1"/>
    </source>
</evidence>
<dbReference type="Pfam" id="PF03478">
    <property type="entry name" value="Beta-prop_KIB1-4"/>
    <property type="match status" value="1"/>
</dbReference>
<protein>
    <recommendedName>
        <fullName evidence="2">KIB1-4 beta-propeller domain-containing protein</fullName>
    </recommendedName>
</protein>
<dbReference type="AlphaFoldDB" id="A0ABC8YWM7"/>
<dbReference type="SUPFAM" id="SSF101898">
    <property type="entry name" value="NHL repeat"/>
    <property type="match status" value="1"/>
</dbReference>
<reference evidence="3 4" key="2">
    <citation type="submission" date="2024-10" db="EMBL/GenBank/DDBJ databases">
        <authorList>
            <person name="Ryan C."/>
        </authorList>
    </citation>
    <scope>NUCLEOTIDE SEQUENCE [LARGE SCALE GENOMIC DNA]</scope>
</reference>
<dbReference type="PANTHER" id="PTHR44586:SF17">
    <property type="entry name" value="DUF295 DOMAIN-CONTAINING PROTEIN"/>
    <property type="match status" value="1"/>
</dbReference>
<keyword evidence="4" id="KW-1185">Reference proteome</keyword>
<reference evidence="4" key="1">
    <citation type="submission" date="2024-06" db="EMBL/GenBank/DDBJ databases">
        <authorList>
            <person name="Ryan C."/>
        </authorList>
    </citation>
    <scope>NUCLEOTIDE SEQUENCE [LARGE SCALE GENOMIC DNA]</scope>
</reference>
<evidence type="ECO:0000313" key="4">
    <source>
        <dbReference type="Proteomes" id="UP001497457"/>
    </source>
</evidence>
<feature type="domain" description="KIB1-4 beta-propeller" evidence="2">
    <location>
        <begin position="38"/>
        <end position="350"/>
    </location>
</feature>
<evidence type="ECO:0000259" key="2">
    <source>
        <dbReference type="Pfam" id="PF03478"/>
    </source>
</evidence>
<gene>
    <name evidence="3" type="ORF">URODEC1_LOCUS38229</name>
</gene>
<sequence length="395" mass="44942">MARRLGSRRRNQNQSPCLLYSSAAGDPAPYGSATLRRLSTGQLRRVALPDPPLRGRFVVGSSHGWLATADERSDLLLVNPLTGAQIALPSPLTIKNVRGRYSTDGALQGFDLMELNLETQDCDAKTYDKDLPLDEGRFYFYVRVAMSGDPSSSAGNNNSCVVVILHMPRNHVSFARVGDTRWTWIDMDWRCNDYTDVFYDDSDGLFYAVVDTGDVHTIDLNGTSPVVKEILRPITSEVSCYNKYIVRAPWGDILQIWRYDYDKAANCKDGRDERRTLRLEVYTVDVAEQKLTEITDLQDHVLFIGFNTPLFVPAKDDYPMLTPNCVYATEDSMSHIYCSKFGPHQLAVFNMTDGTCTDLFQDDRNSWLQWPLPIWIRPSFSQDRYLMWMFKANTS</sequence>
<name>A0ABC8YWM7_9POAL</name>
<dbReference type="InterPro" id="IPR005174">
    <property type="entry name" value="KIB1-4_b-propeller"/>
</dbReference>
<accession>A0ABC8YWM7</accession>
<proteinExistence type="predicted"/>
<organism evidence="3 4">
    <name type="scientific">Urochloa decumbens</name>
    <dbReference type="NCBI Taxonomy" id="240449"/>
    <lineage>
        <taxon>Eukaryota</taxon>
        <taxon>Viridiplantae</taxon>
        <taxon>Streptophyta</taxon>
        <taxon>Embryophyta</taxon>
        <taxon>Tracheophyta</taxon>
        <taxon>Spermatophyta</taxon>
        <taxon>Magnoliopsida</taxon>
        <taxon>Liliopsida</taxon>
        <taxon>Poales</taxon>
        <taxon>Poaceae</taxon>
        <taxon>PACMAD clade</taxon>
        <taxon>Panicoideae</taxon>
        <taxon>Panicodae</taxon>
        <taxon>Paniceae</taxon>
        <taxon>Melinidinae</taxon>
        <taxon>Urochloa</taxon>
    </lineage>
</organism>
<dbReference type="PANTHER" id="PTHR44586">
    <property type="entry name" value="F-BOX DOMAIN CONTAINING PROTEIN, EXPRESSED"/>
    <property type="match status" value="1"/>
</dbReference>
<dbReference type="Proteomes" id="UP001497457">
    <property type="component" value="Chromosome 17b"/>
</dbReference>
<dbReference type="EMBL" id="OZ075127">
    <property type="protein sequence ID" value="CAL4950188.1"/>
    <property type="molecule type" value="Genomic_DNA"/>
</dbReference>
<feature type="compositionally biased region" description="Basic residues" evidence="1">
    <location>
        <begin position="1"/>
        <end position="11"/>
    </location>
</feature>
<evidence type="ECO:0000256" key="1">
    <source>
        <dbReference type="SAM" id="MobiDB-lite"/>
    </source>
</evidence>
<feature type="region of interest" description="Disordered" evidence="1">
    <location>
        <begin position="1"/>
        <end position="21"/>
    </location>
</feature>